<evidence type="ECO:0000256" key="3">
    <source>
        <dbReference type="ARBA" id="ARBA00022448"/>
    </source>
</evidence>
<dbReference type="PANTHER" id="PTHR42929:SF5">
    <property type="entry name" value="ABC TRANSPORTER PERMEASE PROTEIN"/>
    <property type="match status" value="1"/>
</dbReference>
<keyword evidence="12" id="KW-1185">Reference proteome</keyword>
<name>A0ABT3CBZ3_9MYCO</name>
<proteinExistence type="inferred from homology"/>
<evidence type="ECO:0000313" key="12">
    <source>
        <dbReference type="Proteomes" id="UP001526201"/>
    </source>
</evidence>
<dbReference type="SUPFAM" id="SSF161098">
    <property type="entry name" value="MetI-like"/>
    <property type="match status" value="2"/>
</dbReference>
<evidence type="ECO:0000259" key="10">
    <source>
        <dbReference type="PROSITE" id="PS50928"/>
    </source>
</evidence>
<organism evidence="11 12">
    <name type="scientific">Mycolicibacterium komossense</name>
    <dbReference type="NCBI Taxonomy" id="1779"/>
    <lineage>
        <taxon>Bacteria</taxon>
        <taxon>Bacillati</taxon>
        <taxon>Actinomycetota</taxon>
        <taxon>Actinomycetes</taxon>
        <taxon>Mycobacteriales</taxon>
        <taxon>Mycobacteriaceae</taxon>
        <taxon>Mycolicibacterium</taxon>
    </lineage>
</organism>
<evidence type="ECO:0000256" key="7">
    <source>
        <dbReference type="ARBA" id="ARBA00023136"/>
    </source>
</evidence>
<dbReference type="RefSeq" id="WP_264067849.1">
    <property type="nucleotide sequence ID" value="NZ_JACKTY010000028.1"/>
</dbReference>
<evidence type="ECO:0000256" key="6">
    <source>
        <dbReference type="ARBA" id="ARBA00022989"/>
    </source>
</evidence>
<dbReference type="InterPro" id="IPR000515">
    <property type="entry name" value="MetI-like"/>
</dbReference>
<dbReference type="Gene3D" id="1.10.3720.10">
    <property type="entry name" value="MetI-like"/>
    <property type="match status" value="2"/>
</dbReference>
<evidence type="ECO:0000256" key="4">
    <source>
        <dbReference type="ARBA" id="ARBA00022475"/>
    </source>
</evidence>
<comment type="caution">
    <text evidence="11">The sequence shown here is derived from an EMBL/GenBank/DDBJ whole genome shotgun (WGS) entry which is preliminary data.</text>
</comment>
<feature type="transmembrane region" description="Helical" evidence="8">
    <location>
        <begin position="236"/>
        <end position="258"/>
    </location>
</feature>
<dbReference type="InterPro" id="IPR035906">
    <property type="entry name" value="MetI-like_sf"/>
</dbReference>
<dbReference type="EMBL" id="JACKTY010000028">
    <property type="protein sequence ID" value="MCV7226967.1"/>
    <property type="molecule type" value="Genomic_DNA"/>
</dbReference>
<dbReference type="PANTHER" id="PTHR42929">
    <property type="entry name" value="INNER MEMBRANE ABC TRANSPORTER PERMEASE PROTEIN YDCU-RELATED-RELATED"/>
    <property type="match status" value="1"/>
</dbReference>
<evidence type="ECO:0000256" key="5">
    <source>
        <dbReference type="ARBA" id="ARBA00022692"/>
    </source>
</evidence>
<feature type="transmembrane region" description="Helical" evidence="8">
    <location>
        <begin position="278"/>
        <end position="299"/>
    </location>
</feature>
<dbReference type="Proteomes" id="UP001526201">
    <property type="component" value="Unassembled WGS sequence"/>
</dbReference>
<feature type="domain" description="ABC transmembrane type-1" evidence="10">
    <location>
        <begin position="96"/>
        <end position="299"/>
    </location>
</feature>
<evidence type="ECO:0000256" key="9">
    <source>
        <dbReference type="SAM" id="MobiDB-lite"/>
    </source>
</evidence>
<feature type="transmembrane region" description="Helical" evidence="8">
    <location>
        <begin position="39"/>
        <end position="62"/>
    </location>
</feature>
<feature type="transmembrane region" description="Helical" evidence="8">
    <location>
        <begin position="95"/>
        <end position="120"/>
    </location>
</feature>
<keyword evidence="4" id="KW-1003">Cell membrane</keyword>
<feature type="domain" description="ABC transmembrane type-1" evidence="10">
    <location>
        <begin position="388"/>
        <end position="577"/>
    </location>
</feature>
<keyword evidence="7 8" id="KW-0472">Membrane</keyword>
<feature type="transmembrane region" description="Helical" evidence="8">
    <location>
        <begin position="175"/>
        <end position="201"/>
    </location>
</feature>
<feature type="transmembrane region" description="Helical" evidence="8">
    <location>
        <begin position="392"/>
        <end position="413"/>
    </location>
</feature>
<feature type="transmembrane region" description="Helical" evidence="8">
    <location>
        <begin position="425"/>
        <end position="446"/>
    </location>
</feature>
<dbReference type="Pfam" id="PF00528">
    <property type="entry name" value="BPD_transp_1"/>
    <property type="match status" value="2"/>
</dbReference>
<keyword evidence="3 8" id="KW-0813">Transport</keyword>
<comment type="similarity">
    <text evidence="2">Belongs to the binding-protein-dependent transport system permease family. CysTW subfamily.</text>
</comment>
<dbReference type="PROSITE" id="PS50928">
    <property type="entry name" value="ABC_TM1"/>
    <property type="match status" value="2"/>
</dbReference>
<feature type="transmembrane region" description="Helical" evidence="8">
    <location>
        <begin position="458"/>
        <end position="481"/>
    </location>
</feature>
<keyword evidence="5 8" id="KW-0812">Transmembrane</keyword>
<feature type="transmembrane region" description="Helical" evidence="8">
    <location>
        <begin position="558"/>
        <end position="583"/>
    </location>
</feature>
<evidence type="ECO:0000256" key="8">
    <source>
        <dbReference type="RuleBase" id="RU363032"/>
    </source>
</evidence>
<comment type="subcellular location">
    <subcellularLocation>
        <location evidence="1 8">Cell membrane</location>
        <topology evidence="1 8">Multi-pass membrane protein</topology>
    </subcellularLocation>
</comment>
<feature type="region of interest" description="Disordered" evidence="9">
    <location>
        <begin position="1"/>
        <end position="27"/>
    </location>
</feature>
<accession>A0ABT3CBZ3</accession>
<evidence type="ECO:0000256" key="1">
    <source>
        <dbReference type="ARBA" id="ARBA00004651"/>
    </source>
</evidence>
<feature type="transmembrane region" description="Helical" evidence="8">
    <location>
        <begin position="132"/>
        <end position="155"/>
    </location>
</feature>
<feature type="transmembrane region" description="Helical" evidence="8">
    <location>
        <begin position="502"/>
        <end position="524"/>
    </location>
</feature>
<feature type="transmembrane region" description="Helical" evidence="8">
    <location>
        <begin position="332"/>
        <end position="357"/>
    </location>
</feature>
<evidence type="ECO:0000256" key="2">
    <source>
        <dbReference type="ARBA" id="ARBA00007069"/>
    </source>
</evidence>
<protein>
    <submittedName>
        <fullName evidence="11">ABC transporter permease subunit</fullName>
    </submittedName>
</protein>
<evidence type="ECO:0000313" key="11">
    <source>
        <dbReference type="EMBL" id="MCV7226967.1"/>
    </source>
</evidence>
<sequence>MRTATRAPNEAEPDPAESASPAGPLEASRFRPRRPVGTAVLLVALVALYGVFFFWPLVSIALRSLSSDGSLSYTLAKFSLVNYASLFTDALLRDVLVNTVITATVSTLVTFVLAFPSAYLMSRLQRSMSTTLFMMILLPFWVSILVRLFAFLELLSSNGPVNSILETLGVGRQQLLFNSVGTVIGMVNYLLPYMILVLFAAMSGVDPNLTRAAKSLGCSSWQAFISVYLPSIRGSVVGALLLNFIIATGFFLTPAILGGPRDITISTYIATQVQNYRWGPASAFGVILLIVTCIGFAAAGRMTGLTAGSGITITGSKGVSRDEAMPFGPAKVGLWAVTVVVIAFLFAPIAFVFPLSWGVDATIAWPPRGFTLDWYHVALTNPMWTDALQKSVTVGLAVAVLCVALAVMIARWIRTLDGRPRLQSAIISVVYLPVIVPVILLAIGTFDVQNRIGLLGTWWGLVLVETIMALPFTYLVVAAALNNVDSSLEKAAWTMGASRLYALRKVVIPTVVPAIIGAALLAFISSWDEAVVALFQTSFDKTLPVNFYASLKSGSSPVIAAIGAMLMLLVLILGAAFLTIAAVRNRRKHNAAPPNPTP</sequence>
<gene>
    <name evidence="11" type="ORF">H7J73_13105</name>
</gene>
<dbReference type="CDD" id="cd06261">
    <property type="entry name" value="TM_PBP2"/>
    <property type="match status" value="2"/>
</dbReference>
<reference evidence="11 12" key="1">
    <citation type="journal article" date="2022" name="BMC Genomics">
        <title>Comparative genome analysis of mycobacteria focusing on tRNA and non-coding RNA.</title>
        <authorList>
            <person name="Behra P.R.K."/>
            <person name="Pettersson B.M.F."/>
            <person name="Ramesh M."/>
            <person name="Das S."/>
            <person name="Dasgupta S."/>
            <person name="Kirsebom L.A."/>
        </authorList>
    </citation>
    <scope>NUCLEOTIDE SEQUENCE [LARGE SCALE GENOMIC DNA]</scope>
    <source>
        <strain evidence="11 12">DSM 44078</strain>
    </source>
</reference>
<keyword evidence="6 8" id="KW-1133">Transmembrane helix</keyword>